<dbReference type="EnsemblMetazoa" id="AALFPA23_010847.R15280">
    <property type="protein sequence ID" value="AALFPA23_010847.P15280"/>
    <property type="gene ID" value="AALFPA23_010847"/>
</dbReference>
<dbReference type="PANTHER" id="PTHR47027">
    <property type="entry name" value="REVERSE TRANSCRIPTASE DOMAIN-CONTAINING PROTEIN"/>
    <property type="match status" value="1"/>
</dbReference>
<keyword evidence="3" id="KW-1185">Reference proteome</keyword>
<proteinExistence type="predicted"/>
<accession>A0ABM1YP03</accession>
<reference evidence="3" key="1">
    <citation type="journal article" date="2015" name="Proc. Natl. Acad. Sci. U.S.A.">
        <title>Genome sequence of the Asian Tiger mosquito, Aedes albopictus, reveals insights into its biology, genetics, and evolution.</title>
        <authorList>
            <person name="Chen X.G."/>
            <person name="Jiang X."/>
            <person name="Gu J."/>
            <person name="Xu M."/>
            <person name="Wu Y."/>
            <person name="Deng Y."/>
            <person name="Zhang C."/>
            <person name="Bonizzoni M."/>
            <person name="Dermauw W."/>
            <person name="Vontas J."/>
            <person name="Armbruster P."/>
            <person name="Huang X."/>
            <person name="Yang Y."/>
            <person name="Zhang H."/>
            <person name="He W."/>
            <person name="Peng H."/>
            <person name="Liu Y."/>
            <person name="Wu K."/>
            <person name="Chen J."/>
            <person name="Lirakis M."/>
            <person name="Topalis P."/>
            <person name="Van Leeuwen T."/>
            <person name="Hall A.B."/>
            <person name="Jiang X."/>
            <person name="Thorpe C."/>
            <person name="Mueller R.L."/>
            <person name="Sun C."/>
            <person name="Waterhouse R.M."/>
            <person name="Yan G."/>
            <person name="Tu Z.J."/>
            <person name="Fang X."/>
            <person name="James A.A."/>
        </authorList>
    </citation>
    <scope>NUCLEOTIDE SEQUENCE [LARGE SCALE GENOMIC DNA]</scope>
    <source>
        <strain evidence="3">Foshan</strain>
    </source>
</reference>
<organism evidence="2 3">
    <name type="scientific">Aedes albopictus</name>
    <name type="common">Asian tiger mosquito</name>
    <name type="synonym">Stegomyia albopicta</name>
    <dbReference type="NCBI Taxonomy" id="7160"/>
    <lineage>
        <taxon>Eukaryota</taxon>
        <taxon>Metazoa</taxon>
        <taxon>Ecdysozoa</taxon>
        <taxon>Arthropoda</taxon>
        <taxon>Hexapoda</taxon>
        <taxon>Insecta</taxon>
        <taxon>Pterygota</taxon>
        <taxon>Neoptera</taxon>
        <taxon>Endopterygota</taxon>
        <taxon>Diptera</taxon>
        <taxon>Nematocera</taxon>
        <taxon>Culicoidea</taxon>
        <taxon>Culicidae</taxon>
        <taxon>Culicinae</taxon>
        <taxon>Aedini</taxon>
        <taxon>Aedes</taxon>
        <taxon>Stegomyia</taxon>
    </lineage>
</organism>
<evidence type="ECO:0000256" key="1">
    <source>
        <dbReference type="SAM" id="MobiDB-lite"/>
    </source>
</evidence>
<dbReference type="RefSeq" id="XP_062710769.1">
    <property type="nucleotide sequence ID" value="XM_062854785.1"/>
</dbReference>
<name>A0ABM1YP03_AEDAL</name>
<dbReference type="GeneID" id="134288870"/>
<feature type="region of interest" description="Disordered" evidence="1">
    <location>
        <begin position="101"/>
        <end position="126"/>
    </location>
</feature>
<evidence type="ECO:0008006" key="4">
    <source>
        <dbReference type="Google" id="ProtNLM"/>
    </source>
</evidence>
<sequence>MDIIVRTFGAVAELYTRLKREAAKVGLVVNASKTKYMLVGGTEHDRIRLGSNVTINGDTFEVVEEFVYLGSLLTADNNVSREIRRRIISGSRAYYRPAEETAVEKDSPTHQMHHVQNANKTGGPLRARDMDHARGGPTSTRSFRATRAKNDLRRCAGEQCVAEKDEPRARCTLRRTQHPEGGQSRKDTVGRACCKNAGQQPCKAGVCN</sequence>
<evidence type="ECO:0000313" key="3">
    <source>
        <dbReference type="Proteomes" id="UP000069940"/>
    </source>
</evidence>
<reference evidence="2" key="2">
    <citation type="submission" date="2025-05" db="UniProtKB">
        <authorList>
            <consortium name="EnsemblMetazoa"/>
        </authorList>
    </citation>
    <scope>IDENTIFICATION</scope>
    <source>
        <strain evidence="2">Foshan</strain>
    </source>
</reference>
<evidence type="ECO:0000313" key="2">
    <source>
        <dbReference type="EnsemblMetazoa" id="AALFPA23_010847.P15280"/>
    </source>
</evidence>
<dbReference type="PANTHER" id="PTHR47027:SF8">
    <property type="entry name" value="RIBONUCLEASE H"/>
    <property type="match status" value="1"/>
</dbReference>
<protein>
    <recommendedName>
        <fullName evidence="4">Reverse transcriptase domain-containing protein</fullName>
    </recommendedName>
</protein>
<dbReference type="Proteomes" id="UP000069940">
    <property type="component" value="Unassembled WGS sequence"/>
</dbReference>